<sequence length="526" mass="60079">MDPVDLTPESRRTHLYDIRKQLDNLDSTQQIVKVQIETLEGGSLEVPIGKLRLVSLKLTEAQSALREVFGSLARPLLRPLTIYDLPDELLTATFLHLRNPSDIKRLRLSSRRLNETSSHLLLHTFYVSPNPKSLERLDEMSRHPAISKGLRRLIVSVDSYNVDIARSVGLFTIACIQELDRLRDVMPRDSPRFREFAEIRRSWVAFTESLTEDYDDGTHINVHHVNALYNGYLRYHNLFQEQQAVFRRDSFPQAIASAIGRMNRLDDLVIKDRSHSCDDSELSSARSRHRLANLAIDPIALVEDMMLHTVCWQKARVIGIDNPLTKLLYEIPLAIHQAGSSLAHLKFDLTPPHIFELSLDSDRMSQLESFAQSLQSFKFGVRAEPQNVWRPSRGQEENMDLSKFLTAFMRSPKLDSMALDFAFQERDCLEDNRMHDPDRTSIGPLVISIPSPELQNIHLKNCSLHLRDLHALIDHLSSGQVVLGLWYVYLLSGTWADVVELLRDAVLRGTLSPKSVSSIHTQFSPF</sequence>
<comment type="caution">
    <text evidence="1">The sequence shown here is derived from an EMBL/GenBank/DDBJ whole genome shotgun (WGS) entry which is preliminary data.</text>
</comment>
<evidence type="ECO:0000313" key="1">
    <source>
        <dbReference type="EMBL" id="KAK2615304.1"/>
    </source>
</evidence>
<organism evidence="1 2">
    <name type="scientific">Phomopsis amygdali</name>
    <name type="common">Fusicoccum amygdali</name>
    <dbReference type="NCBI Taxonomy" id="1214568"/>
    <lineage>
        <taxon>Eukaryota</taxon>
        <taxon>Fungi</taxon>
        <taxon>Dikarya</taxon>
        <taxon>Ascomycota</taxon>
        <taxon>Pezizomycotina</taxon>
        <taxon>Sordariomycetes</taxon>
        <taxon>Sordariomycetidae</taxon>
        <taxon>Diaporthales</taxon>
        <taxon>Diaporthaceae</taxon>
        <taxon>Diaporthe</taxon>
    </lineage>
</organism>
<keyword evidence="2" id="KW-1185">Reference proteome</keyword>
<dbReference type="Proteomes" id="UP001265746">
    <property type="component" value="Unassembled WGS sequence"/>
</dbReference>
<dbReference type="SUPFAM" id="SSF81383">
    <property type="entry name" value="F-box domain"/>
    <property type="match status" value="1"/>
</dbReference>
<dbReference type="InterPro" id="IPR036047">
    <property type="entry name" value="F-box-like_dom_sf"/>
</dbReference>
<proteinExistence type="predicted"/>
<accession>A0AAD9WBF9</accession>
<dbReference type="AlphaFoldDB" id="A0AAD9WBF9"/>
<name>A0AAD9WBF9_PHOAM</name>
<evidence type="ECO:0000313" key="2">
    <source>
        <dbReference type="Proteomes" id="UP001265746"/>
    </source>
</evidence>
<dbReference type="EMBL" id="JAUJFL010000001">
    <property type="protein sequence ID" value="KAK2615304.1"/>
    <property type="molecule type" value="Genomic_DNA"/>
</dbReference>
<reference evidence="1" key="1">
    <citation type="submission" date="2023-06" db="EMBL/GenBank/DDBJ databases">
        <authorList>
            <person name="Noh H."/>
        </authorList>
    </citation>
    <scope>NUCLEOTIDE SEQUENCE</scope>
    <source>
        <strain evidence="1">DUCC20226</strain>
    </source>
</reference>
<protein>
    <recommendedName>
        <fullName evidence="3">F-box domain-containing protein</fullName>
    </recommendedName>
</protein>
<gene>
    <name evidence="1" type="ORF">N8I77_002069</name>
</gene>
<evidence type="ECO:0008006" key="3">
    <source>
        <dbReference type="Google" id="ProtNLM"/>
    </source>
</evidence>